<dbReference type="PANTHER" id="PTHR43537">
    <property type="entry name" value="TRANSCRIPTIONAL REGULATOR, GNTR FAMILY"/>
    <property type="match status" value="1"/>
</dbReference>
<dbReference type="NCBIfam" id="NF003011">
    <property type="entry name" value="PRK03837.1"/>
    <property type="match status" value="1"/>
</dbReference>
<dbReference type="Gene3D" id="1.10.10.10">
    <property type="entry name" value="Winged helix-like DNA-binding domain superfamily/Winged helix DNA-binding domain"/>
    <property type="match status" value="1"/>
</dbReference>
<evidence type="ECO:0000313" key="5">
    <source>
        <dbReference type="EMBL" id="QPC44212.1"/>
    </source>
</evidence>
<dbReference type="Pfam" id="PF07729">
    <property type="entry name" value="FCD"/>
    <property type="match status" value="1"/>
</dbReference>
<dbReference type="PRINTS" id="PR00035">
    <property type="entry name" value="HTHGNTR"/>
</dbReference>
<organism evidence="5 6">
    <name type="scientific">Kaustia mangrovi</name>
    <dbReference type="NCBI Taxonomy" id="2593653"/>
    <lineage>
        <taxon>Bacteria</taxon>
        <taxon>Pseudomonadati</taxon>
        <taxon>Pseudomonadota</taxon>
        <taxon>Alphaproteobacteria</taxon>
        <taxon>Hyphomicrobiales</taxon>
        <taxon>Parvibaculaceae</taxon>
        <taxon>Kaustia</taxon>
    </lineage>
</organism>
<dbReference type="InterPro" id="IPR000524">
    <property type="entry name" value="Tscrpt_reg_HTH_GntR"/>
</dbReference>
<dbReference type="GO" id="GO:0003677">
    <property type="term" value="F:DNA binding"/>
    <property type="evidence" value="ECO:0007669"/>
    <property type="project" value="UniProtKB-KW"/>
</dbReference>
<feature type="domain" description="HTH gntR-type" evidence="4">
    <location>
        <begin position="15"/>
        <end position="83"/>
    </location>
</feature>
<gene>
    <name evidence="5" type="primary">nanR</name>
    <name evidence="5" type="ORF">HW532_16825</name>
</gene>
<protein>
    <submittedName>
        <fullName evidence="5">Transcriptional regulator NanR</fullName>
    </submittedName>
</protein>
<accession>A0A7S8C6G4</accession>
<dbReference type="Proteomes" id="UP000593594">
    <property type="component" value="Chromosome"/>
</dbReference>
<dbReference type="InterPro" id="IPR036390">
    <property type="entry name" value="WH_DNA-bd_sf"/>
</dbReference>
<dbReference type="EMBL" id="CP058214">
    <property type="protein sequence ID" value="QPC44212.1"/>
    <property type="molecule type" value="Genomic_DNA"/>
</dbReference>
<dbReference type="Gene3D" id="1.20.120.530">
    <property type="entry name" value="GntR ligand-binding domain-like"/>
    <property type="match status" value="1"/>
</dbReference>
<dbReference type="InterPro" id="IPR011711">
    <property type="entry name" value="GntR_C"/>
</dbReference>
<dbReference type="CDD" id="cd07377">
    <property type="entry name" value="WHTH_GntR"/>
    <property type="match status" value="1"/>
</dbReference>
<dbReference type="SMART" id="SM00345">
    <property type="entry name" value="HTH_GNTR"/>
    <property type="match status" value="1"/>
</dbReference>
<dbReference type="AlphaFoldDB" id="A0A7S8C6G4"/>
<keyword evidence="2" id="KW-0238">DNA-binding</keyword>
<sequence length="249" mass="27998">MTQSGTDPRRAIRRRKLWEEVMDLLLDRIEREQLKPGDLLPSERQLMEEYGVGRPAVREALQTLDRMGIVTIHHGERSRIAEPSAQAVLERLGQTARHALTTSRRTFEDLKHARMVFEMGLVREAARKADATAVAKLRKCLEAQEAAVDRPTAFMRGDMAFHREIAEIAGNPILALASQALFEWLMAFHTSLVRAPGAETLTLEEHAGLVDAIAAHDPDAAEERMRAHLTRANALYDYYDTLKDKKPAG</sequence>
<reference evidence="5 6" key="1">
    <citation type="submission" date="2020-06" db="EMBL/GenBank/DDBJ databases">
        <title>Genome sequence of 2 isolates from Red Sea Mangroves.</title>
        <authorList>
            <person name="Sefrji F."/>
            <person name="Michoud G."/>
            <person name="Merlino G."/>
            <person name="Daffonchio D."/>
        </authorList>
    </citation>
    <scope>NUCLEOTIDE SEQUENCE [LARGE SCALE GENOMIC DNA]</scope>
    <source>
        <strain evidence="5 6">R1DC25</strain>
    </source>
</reference>
<dbReference type="SUPFAM" id="SSF48008">
    <property type="entry name" value="GntR ligand-binding domain-like"/>
    <property type="match status" value="1"/>
</dbReference>
<evidence type="ECO:0000256" key="1">
    <source>
        <dbReference type="ARBA" id="ARBA00023015"/>
    </source>
</evidence>
<dbReference type="InterPro" id="IPR008920">
    <property type="entry name" value="TF_FadR/GntR_C"/>
</dbReference>
<dbReference type="PROSITE" id="PS50949">
    <property type="entry name" value="HTH_GNTR"/>
    <property type="match status" value="1"/>
</dbReference>
<evidence type="ECO:0000256" key="3">
    <source>
        <dbReference type="ARBA" id="ARBA00023163"/>
    </source>
</evidence>
<dbReference type="Pfam" id="PF00392">
    <property type="entry name" value="GntR"/>
    <property type="match status" value="1"/>
</dbReference>
<evidence type="ECO:0000259" key="4">
    <source>
        <dbReference type="PROSITE" id="PS50949"/>
    </source>
</evidence>
<dbReference type="SMART" id="SM00895">
    <property type="entry name" value="FCD"/>
    <property type="match status" value="1"/>
</dbReference>
<keyword evidence="1" id="KW-0805">Transcription regulation</keyword>
<evidence type="ECO:0000256" key="2">
    <source>
        <dbReference type="ARBA" id="ARBA00023125"/>
    </source>
</evidence>
<dbReference type="KEGG" id="kmn:HW532_16825"/>
<dbReference type="InterPro" id="IPR036388">
    <property type="entry name" value="WH-like_DNA-bd_sf"/>
</dbReference>
<name>A0A7S8C6G4_9HYPH</name>
<dbReference type="SUPFAM" id="SSF46785">
    <property type="entry name" value="Winged helix' DNA-binding domain"/>
    <property type="match status" value="1"/>
</dbReference>
<dbReference type="PANTHER" id="PTHR43537:SF53">
    <property type="entry name" value="HTH-TYPE TRANSCRIPTIONAL REPRESSOR NANR"/>
    <property type="match status" value="1"/>
</dbReference>
<evidence type="ECO:0000313" key="6">
    <source>
        <dbReference type="Proteomes" id="UP000593594"/>
    </source>
</evidence>
<dbReference type="RefSeq" id="WP_213161578.1">
    <property type="nucleotide sequence ID" value="NZ_CP058214.1"/>
</dbReference>
<proteinExistence type="predicted"/>
<dbReference type="GO" id="GO:0003700">
    <property type="term" value="F:DNA-binding transcription factor activity"/>
    <property type="evidence" value="ECO:0007669"/>
    <property type="project" value="InterPro"/>
</dbReference>
<keyword evidence="6" id="KW-1185">Reference proteome</keyword>
<keyword evidence="3" id="KW-0804">Transcription</keyword>